<dbReference type="STRING" id="229535.A0A0M8P4V8"/>
<name>A0A0M8P4V8_9EURO</name>
<evidence type="ECO:0000313" key="3">
    <source>
        <dbReference type="EMBL" id="KOS40450.1"/>
    </source>
</evidence>
<feature type="domain" description="Xylulose 5-phosphate/Fructose 6-phosphate phosphoketolase N-terminal" evidence="2">
    <location>
        <begin position="9"/>
        <end position="66"/>
    </location>
</feature>
<gene>
    <name evidence="3" type="ORF">ACN38_g8687</name>
</gene>
<reference evidence="3 4" key="1">
    <citation type="submission" date="2015-08" db="EMBL/GenBank/DDBJ databases">
        <title>Genome sequencing of Penicillium nordicum.</title>
        <authorList>
            <person name="Nguyen H.D."/>
            <person name="Seifert K.A."/>
        </authorList>
    </citation>
    <scope>NUCLEOTIDE SEQUENCE [LARGE SCALE GENOMIC DNA]</scope>
    <source>
        <strain evidence="3 4">DAOMC 185683</strain>
    </source>
</reference>
<dbReference type="Pfam" id="PF09364">
    <property type="entry name" value="XFP_N"/>
    <property type="match status" value="1"/>
</dbReference>
<accession>A0A0M8P4V8</accession>
<sequence>MAPPASYHNLEGVYSEVHPDTGEDTEGVKKFFKQFTSFPGRIGSHTTPETPSSIYEAGELRYRLRIPLARSLTTPIPLPWP</sequence>
<feature type="region of interest" description="Disordered" evidence="1">
    <location>
        <begin position="1"/>
        <end position="21"/>
    </location>
</feature>
<protein>
    <recommendedName>
        <fullName evidence="2">Xylulose 5-phosphate/Fructose 6-phosphate phosphoketolase N-terminal domain-containing protein</fullName>
    </recommendedName>
</protein>
<organism evidence="3 4">
    <name type="scientific">Penicillium nordicum</name>
    <dbReference type="NCBI Taxonomy" id="229535"/>
    <lineage>
        <taxon>Eukaryota</taxon>
        <taxon>Fungi</taxon>
        <taxon>Dikarya</taxon>
        <taxon>Ascomycota</taxon>
        <taxon>Pezizomycotina</taxon>
        <taxon>Eurotiomycetes</taxon>
        <taxon>Eurotiomycetidae</taxon>
        <taxon>Eurotiales</taxon>
        <taxon>Aspergillaceae</taxon>
        <taxon>Penicillium</taxon>
    </lineage>
</organism>
<dbReference type="Proteomes" id="UP000037696">
    <property type="component" value="Unassembled WGS sequence"/>
</dbReference>
<dbReference type="PANTHER" id="PTHR31273:SF0">
    <property type="entry name" value="PHOSPHOKETOLASE-RELATED"/>
    <property type="match status" value="1"/>
</dbReference>
<dbReference type="PANTHER" id="PTHR31273">
    <property type="entry name" value="PHOSPHOKETOLASE-RELATED"/>
    <property type="match status" value="1"/>
</dbReference>
<keyword evidence="4" id="KW-1185">Reference proteome</keyword>
<dbReference type="GO" id="GO:0016832">
    <property type="term" value="F:aldehyde-lyase activity"/>
    <property type="evidence" value="ECO:0007669"/>
    <property type="project" value="InterPro"/>
</dbReference>
<dbReference type="Gene3D" id="3.40.50.970">
    <property type="match status" value="1"/>
</dbReference>
<dbReference type="AlphaFoldDB" id="A0A0M8P4V8"/>
<dbReference type="EMBL" id="LHQQ01000163">
    <property type="protein sequence ID" value="KOS40450.1"/>
    <property type="molecule type" value="Genomic_DNA"/>
</dbReference>
<evidence type="ECO:0000259" key="2">
    <source>
        <dbReference type="Pfam" id="PF09364"/>
    </source>
</evidence>
<dbReference type="InterPro" id="IPR018970">
    <property type="entry name" value="Xul5P/Fru6P_PKetolase_N"/>
</dbReference>
<evidence type="ECO:0000256" key="1">
    <source>
        <dbReference type="SAM" id="MobiDB-lite"/>
    </source>
</evidence>
<dbReference type="InterPro" id="IPR005593">
    <property type="entry name" value="Xul5P/Fru6P_PKetolase"/>
</dbReference>
<comment type="caution">
    <text evidence="3">The sequence shown here is derived from an EMBL/GenBank/DDBJ whole genome shotgun (WGS) entry which is preliminary data.</text>
</comment>
<evidence type="ECO:0000313" key="4">
    <source>
        <dbReference type="Proteomes" id="UP000037696"/>
    </source>
</evidence>
<proteinExistence type="predicted"/>
<dbReference type="GO" id="GO:0005975">
    <property type="term" value="P:carbohydrate metabolic process"/>
    <property type="evidence" value="ECO:0007669"/>
    <property type="project" value="InterPro"/>
</dbReference>